<proteinExistence type="predicted"/>
<dbReference type="PANTHER" id="PTHR45187:SF2">
    <property type="entry name" value="RHODANESE-LIKE DOMAIN-CONTAINING PROTEIN 11, CHLOROPLASTIC"/>
    <property type="match status" value="1"/>
</dbReference>
<protein>
    <submittedName>
        <fullName evidence="2">Putative Rhodanese-like domain-containing protein</fullName>
    </submittedName>
</protein>
<sequence>MFWSATRMQADNEDFELKQMRDMAATKKRWDALAWVKGSTWIPIFDVGDKFDVGTLYRKIMGFTMGGWWSGVPTLAYNKYLSKVDQKFPKDTNLIVACQKGLRSIAACEVLYNAGYRNPFWVQGGLETAEDEVIMVVL</sequence>
<feature type="domain" description="Rhodanese" evidence="1">
    <location>
        <begin position="79"/>
        <end position="138"/>
    </location>
</feature>
<accession>A0A2P6RCB3</accession>
<dbReference type="InterPro" id="IPR044664">
    <property type="entry name" value="STR11-like"/>
</dbReference>
<name>A0A2P6RCB3_ROSCH</name>
<evidence type="ECO:0000313" key="3">
    <source>
        <dbReference type="Proteomes" id="UP000238479"/>
    </source>
</evidence>
<dbReference type="PROSITE" id="PS50206">
    <property type="entry name" value="RHODANESE_3"/>
    <property type="match status" value="1"/>
</dbReference>
<reference evidence="2 3" key="1">
    <citation type="journal article" date="2018" name="Nat. Genet.">
        <title>The Rosa genome provides new insights in the design of modern roses.</title>
        <authorList>
            <person name="Bendahmane M."/>
        </authorList>
    </citation>
    <scope>NUCLEOTIDE SEQUENCE [LARGE SCALE GENOMIC DNA]</scope>
    <source>
        <strain evidence="3">cv. Old Blush</strain>
    </source>
</reference>
<comment type="caution">
    <text evidence="2">The sequence shown here is derived from an EMBL/GenBank/DDBJ whole genome shotgun (WGS) entry which is preliminary data.</text>
</comment>
<dbReference type="AlphaFoldDB" id="A0A2P6RCB3"/>
<dbReference type="CDD" id="cd00158">
    <property type="entry name" value="RHOD"/>
    <property type="match status" value="1"/>
</dbReference>
<dbReference type="STRING" id="74649.A0A2P6RCB3"/>
<dbReference type="OMA" id="WSATRMQ"/>
<dbReference type="Gramene" id="PRQ44072">
    <property type="protein sequence ID" value="PRQ44072"/>
    <property type="gene ID" value="RchiOBHm_Chr3g0475211"/>
</dbReference>
<gene>
    <name evidence="2" type="ORF">RchiOBHm_Chr3g0475211</name>
</gene>
<keyword evidence="3" id="KW-1185">Reference proteome</keyword>
<evidence type="ECO:0000259" key="1">
    <source>
        <dbReference type="PROSITE" id="PS50206"/>
    </source>
</evidence>
<dbReference type="Gene3D" id="3.40.250.10">
    <property type="entry name" value="Rhodanese-like domain"/>
    <property type="match status" value="1"/>
</dbReference>
<dbReference type="InterPro" id="IPR001763">
    <property type="entry name" value="Rhodanese-like_dom"/>
</dbReference>
<dbReference type="EMBL" id="PDCK01000041">
    <property type="protein sequence ID" value="PRQ44072.1"/>
    <property type="molecule type" value="Genomic_DNA"/>
</dbReference>
<dbReference type="PANTHER" id="PTHR45187">
    <property type="entry name" value="RHODANESE-LIKE DOMAIN-CONTAINING PROTEIN 11, CHLOROPLASTIC"/>
    <property type="match status" value="1"/>
</dbReference>
<dbReference type="InterPro" id="IPR036873">
    <property type="entry name" value="Rhodanese-like_dom_sf"/>
</dbReference>
<dbReference type="SUPFAM" id="SSF52821">
    <property type="entry name" value="Rhodanese/Cell cycle control phosphatase"/>
    <property type="match status" value="1"/>
</dbReference>
<evidence type="ECO:0000313" key="2">
    <source>
        <dbReference type="EMBL" id="PRQ44072.1"/>
    </source>
</evidence>
<dbReference type="Proteomes" id="UP000238479">
    <property type="component" value="Chromosome 3"/>
</dbReference>
<organism evidence="2 3">
    <name type="scientific">Rosa chinensis</name>
    <name type="common">China rose</name>
    <dbReference type="NCBI Taxonomy" id="74649"/>
    <lineage>
        <taxon>Eukaryota</taxon>
        <taxon>Viridiplantae</taxon>
        <taxon>Streptophyta</taxon>
        <taxon>Embryophyta</taxon>
        <taxon>Tracheophyta</taxon>
        <taxon>Spermatophyta</taxon>
        <taxon>Magnoliopsida</taxon>
        <taxon>eudicotyledons</taxon>
        <taxon>Gunneridae</taxon>
        <taxon>Pentapetalae</taxon>
        <taxon>rosids</taxon>
        <taxon>fabids</taxon>
        <taxon>Rosales</taxon>
        <taxon>Rosaceae</taxon>
        <taxon>Rosoideae</taxon>
        <taxon>Rosoideae incertae sedis</taxon>
        <taxon>Rosa</taxon>
    </lineage>
</organism>